<feature type="transmembrane region" description="Helical" evidence="6">
    <location>
        <begin position="97"/>
        <end position="122"/>
    </location>
</feature>
<dbReference type="eggNOG" id="ENOG502SR7E">
    <property type="taxonomic scope" value="Eukaryota"/>
</dbReference>
<feature type="transmembrane region" description="Helical" evidence="6">
    <location>
        <begin position="71"/>
        <end position="91"/>
    </location>
</feature>
<proteinExistence type="inferred from homology"/>
<dbReference type="AlphaFoldDB" id="A0A1S2ZI40"/>
<keyword evidence="3 6" id="KW-0812">Transmembrane</keyword>
<dbReference type="InParanoid" id="A0A1S2ZI40"/>
<dbReference type="GO" id="GO:0005886">
    <property type="term" value="C:plasma membrane"/>
    <property type="evidence" value="ECO:0007669"/>
    <property type="project" value="TreeGrafter"/>
</dbReference>
<keyword evidence="4 6" id="KW-1133">Transmembrane helix</keyword>
<evidence type="ECO:0000313" key="8">
    <source>
        <dbReference type="RefSeq" id="XP_007519706.1"/>
    </source>
</evidence>
<dbReference type="FunCoup" id="A0A1S2ZI40">
    <property type="interactions" value="26"/>
</dbReference>
<gene>
    <name evidence="8" type="primary">MS4A8</name>
</gene>
<evidence type="ECO:0000313" key="7">
    <source>
        <dbReference type="Proteomes" id="UP001652624"/>
    </source>
</evidence>
<dbReference type="GO" id="GO:0007166">
    <property type="term" value="P:cell surface receptor signaling pathway"/>
    <property type="evidence" value="ECO:0007669"/>
    <property type="project" value="TreeGrafter"/>
</dbReference>
<dbReference type="Pfam" id="PF04103">
    <property type="entry name" value="CD20"/>
    <property type="match status" value="1"/>
</dbReference>
<dbReference type="InterPro" id="IPR007237">
    <property type="entry name" value="CD20-like"/>
</dbReference>
<dbReference type="RefSeq" id="XP_007519706.1">
    <property type="nucleotide sequence ID" value="XM_007519644.3"/>
</dbReference>
<organism evidence="7 8">
    <name type="scientific">Erinaceus europaeus</name>
    <name type="common">Western European hedgehog</name>
    <dbReference type="NCBI Taxonomy" id="9365"/>
    <lineage>
        <taxon>Eukaryota</taxon>
        <taxon>Metazoa</taxon>
        <taxon>Chordata</taxon>
        <taxon>Craniata</taxon>
        <taxon>Vertebrata</taxon>
        <taxon>Euteleostomi</taxon>
        <taxon>Mammalia</taxon>
        <taxon>Eutheria</taxon>
        <taxon>Laurasiatheria</taxon>
        <taxon>Eulipotyphla</taxon>
        <taxon>Erinaceidae</taxon>
        <taxon>Erinaceinae</taxon>
        <taxon>Erinaceus</taxon>
    </lineage>
</organism>
<dbReference type="Proteomes" id="UP001652624">
    <property type="component" value="Chromosome 17"/>
</dbReference>
<dbReference type="PANTHER" id="PTHR23320:SF155">
    <property type="entry name" value="MEMBRANE-SPANNING 4-DOMAINS SUBFAMILY A MEMBER 8"/>
    <property type="match status" value="1"/>
</dbReference>
<evidence type="ECO:0000256" key="5">
    <source>
        <dbReference type="ARBA" id="ARBA00023136"/>
    </source>
</evidence>
<dbReference type="GeneID" id="103110478"/>
<feature type="transmembrane region" description="Helical" evidence="6">
    <location>
        <begin position="134"/>
        <end position="158"/>
    </location>
</feature>
<keyword evidence="7" id="KW-1185">Reference proteome</keyword>
<dbReference type="PANTHER" id="PTHR23320">
    <property type="entry name" value="MEMBRANE-SPANNING 4-DOMAINS SUBFAMILY A MS4A -RELATED"/>
    <property type="match status" value="1"/>
</dbReference>
<evidence type="ECO:0000256" key="4">
    <source>
        <dbReference type="ARBA" id="ARBA00022989"/>
    </source>
</evidence>
<dbReference type="InterPro" id="IPR030417">
    <property type="entry name" value="MS4A"/>
</dbReference>
<protein>
    <submittedName>
        <fullName evidence="8">Membrane-spanning 4-domains subfamily A member 8</fullName>
    </submittedName>
</protein>
<sequence>MASKPSAGPTGNTVFAVPPPNGYPMMLGGMPQVSLYPSCQPQVHLISGNPSSMEPLASLQQVQRGLKEGKVLGALQILIGLVHMGLGAIMITIATSYYYSAMVLYGGFPFWGGFWLIVSGAVSVSAEKQPQSPCLLNVSLGLNIFTAICSMGGIILLLTDFIVTGNLPYPDYNSGNPALAMAVSGVLLVFCLLGFCVTCTASHFGCQVACYQQQSNVAVIFPETCVVNPGVNPEYPPPAYSHNP</sequence>
<comment type="subcellular location">
    <subcellularLocation>
        <location evidence="1">Membrane</location>
        <topology evidence="1">Multi-pass membrane protein</topology>
    </subcellularLocation>
</comment>
<dbReference type="OrthoDB" id="10071849at2759"/>
<keyword evidence="5 6" id="KW-0472">Membrane</keyword>
<evidence type="ECO:0000256" key="3">
    <source>
        <dbReference type="ARBA" id="ARBA00022692"/>
    </source>
</evidence>
<evidence type="ECO:0000256" key="2">
    <source>
        <dbReference type="ARBA" id="ARBA00009565"/>
    </source>
</evidence>
<reference evidence="8" key="1">
    <citation type="submission" date="2025-08" db="UniProtKB">
        <authorList>
            <consortium name="RefSeq"/>
        </authorList>
    </citation>
    <scope>IDENTIFICATION</scope>
</reference>
<evidence type="ECO:0000256" key="6">
    <source>
        <dbReference type="SAM" id="Phobius"/>
    </source>
</evidence>
<evidence type="ECO:0000256" key="1">
    <source>
        <dbReference type="ARBA" id="ARBA00004141"/>
    </source>
</evidence>
<accession>A0A1S2ZI40</accession>
<comment type="similarity">
    <text evidence="2">Belongs to the MS4A family.</text>
</comment>
<name>A0A1S2ZI40_ERIEU</name>
<feature type="transmembrane region" description="Helical" evidence="6">
    <location>
        <begin position="178"/>
        <end position="197"/>
    </location>
</feature>
<dbReference type="CTD" id="83661"/>